<organism evidence="8 9">
    <name type="scientific">Electrophorus electricus</name>
    <name type="common">Electric eel</name>
    <name type="synonym">Gymnotus electricus</name>
    <dbReference type="NCBI Taxonomy" id="8005"/>
    <lineage>
        <taxon>Eukaryota</taxon>
        <taxon>Metazoa</taxon>
        <taxon>Chordata</taxon>
        <taxon>Craniata</taxon>
        <taxon>Vertebrata</taxon>
        <taxon>Euteleostomi</taxon>
        <taxon>Actinopterygii</taxon>
        <taxon>Neopterygii</taxon>
        <taxon>Teleostei</taxon>
        <taxon>Ostariophysi</taxon>
        <taxon>Gymnotiformes</taxon>
        <taxon>Gymnotoidei</taxon>
        <taxon>Gymnotidae</taxon>
        <taxon>Electrophorus</taxon>
    </lineage>
</organism>
<gene>
    <name evidence="8" type="primary">USP14</name>
</gene>
<reference evidence="8" key="3">
    <citation type="submission" date="2020-05" db="EMBL/GenBank/DDBJ databases">
        <title>Electrophorus electricus (electric eel) genome, fEleEle1, primary haplotype.</title>
        <authorList>
            <person name="Myers G."/>
            <person name="Meyer A."/>
            <person name="Fedrigo O."/>
            <person name="Formenti G."/>
            <person name="Rhie A."/>
            <person name="Tracey A."/>
            <person name="Sims Y."/>
            <person name="Jarvis E.D."/>
        </authorList>
    </citation>
    <scope>NUCLEOTIDE SEQUENCE [LARGE SCALE GENOMIC DNA]</scope>
</reference>
<comment type="similarity">
    <text evidence="6">Belongs to the peptidase C19 family.</text>
</comment>
<dbReference type="PROSITE" id="PS50235">
    <property type="entry name" value="USP_3"/>
    <property type="match status" value="1"/>
</dbReference>
<dbReference type="PROSITE" id="PS00972">
    <property type="entry name" value="USP_1"/>
    <property type="match status" value="1"/>
</dbReference>
<evidence type="ECO:0000256" key="1">
    <source>
        <dbReference type="ARBA" id="ARBA00000707"/>
    </source>
</evidence>
<dbReference type="GO" id="GO:0043161">
    <property type="term" value="P:proteasome-mediated ubiquitin-dependent protein catabolic process"/>
    <property type="evidence" value="ECO:0007669"/>
    <property type="project" value="InterPro"/>
</dbReference>
<evidence type="ECO:0000256" key="6">
    <source>
        <dbReference type="RuleBase" id="RU366025"/>
    </source>
</evidence>
<keyword evidence="9" id="KW-1185">Reference proteome</keyword>
<reference evidence="8" key="5">
    <citation type="submission" date="2025-09" db="UniProtKB">
        <authorList>
            <consortium name="Ensembl"/>
        </authorList>
    </citation>
    <scope>IDENTIFICATION</scope>
</reference>
<dbReference type="InterPro" id="IPR028889">
    <property type="entry name" value="USP"/>
</dbReference>
<dbReference type="GO" id="GO:0004843">
    <property type="term" value="F:cysteine-type deubiquitinase activity"/>
    <property type="evidence" value="ECO:0007669"/>
    <property type="project" value="UniProtKB-UniRule"/>
</dbReference>
<evidence type="ECO:0000256" key="2">
    <source>
        <dbReference type="ARBA" id="ARBA00022670"/>
    </source>
</evidence>
<comment type="catalytic activity">
    <reaction evidence="1 6">
        <text>Thiol-dependent hydrolysis of ester, thioester, amide, peptide and isopeptide bonds formed by the C-terminal Gly of ubiquitin (a 76-residue protein attached to proteins as an intracellular targeting signal).</text>
        <dbReference type="EC" id="3.4.19.12"/>
    </reaction>
</comment>
<protein>
    <recommendedName>
        <fullName evidence="6">Ubiquitin carboxyl-terminal hydrolase</fullName>
        <ecNumber evidence="6">3.4.19.12</ecNumber>
    </recommendedName>
</protein>
<keyword evidence="2 6" id="KW-0645">Protease</keyword>
<reference evidence="9" key="1">
    <citation type="journal article" date="2014" name="Science">
        <title>Nonhuman genetics. Genomic basis for the convergent evolution of electric organs.</title>
        <authorList>
            <person name="Gallant J.R."/>
            <person name="Traeger L.L."/>
            <person name="Volkening J.D."/>
            <person name="Moffett H."/>
            <person name="Chen P.H."/>
            <person name="Novina C.D."/>
            <person name="Phillips G.N.Jr."/>
            <person name="Anand R."/>
            <person name="Wells G.B."/>
            <person name="Pinch M."/>
            <person name="Guth R."/>
            <person name="Unguez G.A."/>
            <person name="Albert J.S."/>
            <person name="Zakon H.H."/>
            <person name="Samanta M.P."/>
            <person name="Sussman M.R."/>
        </authorList>
    </citation>
    <scope>NUCLEOTIDE SEQUENCE [LARGE SCALE GENOMIC DNA]</scope>
</reference>
<keyword evidence="5 6" id="KW-0788">Thiol protease</keyword>
<dbReference type="InterPro" id="IPR018200">
    <property type="entry name" value="USP_CS"/>
</dbReference>
<dbReference type="SUPFAM" id="SSF54236">
    <property type="entry name" value="Ubiquitin-like"/>
    <property type="match status" value="1"/>
</dbReference>
<proteinExistence type="inferred from homology"/>
<evidence type="ECO:0000313" key="8">
    <source>
        <dbReference type="Ensembl" id="ENSEEEP00000022468.2"/>
    </source>
</evidence>
<dbReference type="PROSITE" id="PS00973">
    <property type="entry name" value="USP_2"/>
    <property type="match status" value="1"/>
</dbReference>
<dbReference type="Proteomes" id="UP000314983">
    <property type="component" value="Chromosome 19"/>
</dbReference>
<keyword evidence="3 6" id="KW-0833">Ubl conjugation pathway</keyword>
<dbReference type="FunFam" id="3.90.70.10:FF:000032">
    <property type="entry name" value="Ubiquitin carboxyl-terminal hydrolase 14"/>
    <property type="match status" value="1"/>
</dbReference>
<dbReference type="Gene3D" id="3.90.70.10">
    <property type="entry name" value="Cysteine proteinases"/>
    <property type="match status" value="1"/>
</dbReference>
<evidence type="ECO:0000256" key="3">
    <source>
        <dbReference type="ARBA" id="ARBA00022786"/>
    </source>
</evidence>
<dbReference type="InterPro" id="IPR044635">
    <property type="entry name" value="UBP14-like"/>
</dbReference>
<dbReference type="GO" id="GO:0016579">
    <property type="term" value="P:protein deubiquitination"/>
    <property type="evidence" value="ECO:0007669"/>
    <property type="project" value="InterPro"/>
</dbReference>
<evidence type="ECO:0000256" key="4">
    <source>
        <dbReference type="ARBA" id="ARBA00022801"/>
    </source>
</evidence>
<dbReference type="PANTHER" id="PTHR43982:SF1">
    <property type="entry name" value="UBIQUITIN CARBOXYL-TERMINAL HYDROLASE 14"/>
    <property type="match status" value="1"/>
</dbReference>
<dbReference type="AlphaFoldDB" id="A0A4W4FEE0"/>
<reference evidence="8" key="4">
    <citation type="submission" date="2025-08" db="UniProtKB">
        <authorList>
            <consortium name="Ensembl"/>
        </authorList>
    </citation>
    <scope>IDENTIFICATION</scope>
</reference>
<dbReference type="EC" id="3.4.19.12" evidence="6"/>
<dbReference type="InterPro" id="IPR001394">
    <property type="entry name" value="Peptidase_C19_UCH"/>
</dbReference>
<evidence type="ECO:0000259" key="7">
    <source>
        <dbReference type="PROSITE" id="PS50235"/>
    </source>
</evidence>
<feature type="domain" description="USP" evidence="7">
    <location>
        <begin position="41"/>
        <end position="422"/>
    </location>
</feature>
<dbReference type="Pfam" id="PF00443">
    <property type="entry name" value="UCH"/>
    <property type="match status" value="1"/>
</dbReference>
<evidence type="ECO:0000313" key="9">
    <source>
        <dbReference type="Proteomes" id="UP000314983"/>
    </source>
</evidence>
<evidence type="ECO:0000256" key="5">
    <source>
        <dbReference type="ARBA" id="ARBA00022807"/>
    </source>
</evidence>
<dbReference type="Ensembl" id="ENSEEET00000022718.2">
    <property type="protein sequence ID" value="ENSEEEP00000022468.2"/>
    <property type="gene ID" value="ENSEEEG00000010814.2"/>
</dbReference>
<reference evidence="9" key="2">
    <citation type="journal article" date="2017" name="Sci. Adv.">
        <title>A tail of two voltages: Proteomic comparison of the three electric organs of the electric eel.</title>
        <authorList>
            <person name="Traeger L.L."/>
            <person name="Sabat G."/>
            <person name="Barrett-Wilt G.A."/>
            <person name="Wells G.B."/>
            <person name="Sussman M.R."/>
        </authorList>
    </citation>
    <scope>NUCLEOTIDE SEQUENCE [LARGE SCALE GENOMIC DNA]</scope>
</reference>
<keyword evidence="4 6" id="KW-0378">Hydrolase</keyword>
<accession>A0A4W4FEE0</accession>
<dbReference type="InterPro" id="IPR038765">
    <property type="entry name" value="Papain-like_cys_pep_sf"/>
</dbReference>
<dbReference type="SUPFAM" id="SSF54001">
    <property type="entry name" value="Cysteine proteinases"/>
    <property type="match status" value="1"/>
</dbReference>
<dbReference type="InterPro" id="IPR029071">
    <property type="entry name" value="Ubiquitin-like_domsf"/>
</dbReference>
<dbReference type="GeneTree" id="ENSGT00390000009615"/>
<dbReference type="GO" id="GO:0070628">
    <property type="term" value="F:proteasome binding"/>
    <property type="evidence" value="ECO:0007669"/>
    <property type="project" value="TreeGrafter"/>
</dbReference>
<dbReference type="GO" id="GO:0061136">
    <property type="term" value="P:regulation of proteasomal protein catabolic process"/>
    <property type="evidence" value="ECO:0007669"/>
    <property type="project" value="TreeGrafter"/>
</dbReference>
<dbReference type="PANTHER" id="PTHR43982">
    <property type="entry name" value="UBIQUITIN CARBOXYL-TERMINAL HYDROLASE"/>
    <property type="match status" value="1"/>
</dbReference>
<name>A0A4W4FEE0_ELEEL</name>
<sequence length="432" mass="49118">ELNTEEPPMVFKAQLFALTGVQPERQKVMIKGGTLKMDLPCGLANLGNTCYMNATVQCLRSVPELKESLRRYSGALRSSGANAPSQYITAALRDLYEAMDKTSSSVPPIILLQFLHMAFPQFAEKGDQGQYLQQDANECWVQIMRVLQQKLEPLEPEAQMEVKLVRHDVSTASGTKKNFIDQFFGVEFETTMKCTESEEEEASKGTESQLQLSCFINQEVKYLATGLRLRLQEEITKFSPSLQRNALYTKSSRIRRLPAYLTVQMVRFFYKEKESVNAKVLKDVKFPLMLDVYELCTADLQEKMVSVRSKFKDMEDRKLEKLQQKANVSTKVEAPGAVKFEPFSFPDDLGSCNSGYYELQAVLTHQGRSSSSGHYVAWVRRKEDEWVKFDDDKVSVVTPEEILKLSGGGDWHIAYVLVYGPRRLEVLDADQQ</sequence>
<dbReference type="CDD" id="cd02657">
    <property type="entry name" value="Peptidase_C19A"/>
    <property type="match status" value="1"/>
</dbReference>